<dbReference type="AlphaFoldDB" id="A0A0G0A9E6"/>
<organism evidence="1 2">
    <name type="scientific">Candidatus Woesebacteria bacterium GW2011_GWA2_33_28</name>
    <dbReference type="NCBI Taxonomy" id="1618561"/>
    <lineage>
        <taxon>Bacteria</taxon>
        <taxon>Candidatus Woeseibacteriota</taxon>
    </lineage>
</organism>
<dbReference type="Proteomes" id="UP000033995">
    <property type="component" value="Unassembled WGS sequence"/>
</dbReference>
<evidence type="ECO:0008006" key="3">
    <source>
        <dbReference type="Google" id="ProtNLM"/>
    </source>
</evidence>
<name>A0A0G0A9E6_9BACT</name>
<sequence length="87" mass="9894">MTRYQVYLNSGSVAVVDEVEEYLGISRSQIIRDLVDRYAQNILQIFSVTRTTPFKKSSLEALIGIINVDGQKGTNYAMKDDNKYLID</sequence>
<evidence type="ECO:0000313" key="1">
    <source>
        <dbReference type="EMBL" id="KKP47966.1"/>
    </source>
</evidence>
<protein>
    <recommendedName>
        <fullName evidence="3">Ribbon-helix-helix protein CopG domain-containing protein</fullName>
    </recommendedName>
</protein>
<proteinExistence type="predicted"/>
<comment type="caution">
    <text evidence="1">The sequence shown here is derived from an EMBL/GenBank/DDBJ whole genome shotgun (WGS) entry which is preliminary data.</text>
</comment>
<evidence type="ECO:0000313" key="2">
    <source>
        <dbReference type="Proteomes" id="UP000033995"/>
    </source>
</evidence>
<gene>
    <name evidence="1" type="ORF">UR38_C0002G0069</name>
</gene>
<dbReference type="EMBL" id="LBOZ01000002">
    <property type="protein sequence ID" value="KKP47966.1"/>
    <property type="molecule type" value="Genomic_DNA"/>
</dbReference>
<accession>A0A0G0A9E6</accession>
<reference evidence="1 2" key="1">
    <citation type="journal article" date="2015" name="Nature">
        <title>rRNA introns, odd ribosomes, and small enigmatic genomes across a large radiation of phyla.</title>
        <authorList>
            <person name="Brown C.T."/>
            <person name="Hug L.A."/>
            <person name="Thomas B.C."/>
            <person name="Sharon I."/>
            <person name="Castelle C.J."/>
            <person name="Singh A."/>
            <person name="Wilkins M.J."/>
            <person name="Williams K.H."/>
            <person name="Banfield J.F."/>
        </authorList>
    </citation>
    <scope>NUCLEOTIDE SEQUENCE [LARGE SCALE GENOMIC DNA]</scope>
</reference>